<reference evidence="6 7" key="1">
    <citation type="journal article" date="2017" name="Int. J. Syst. Evol. Microbiol.">
        <title>Arachidicoccus ginsenosidivorans sp. nov., with ginsenoside-converting activity isolated from ginseng cultivating soil.</title>
        <authorList>
            <person name="Siddiqi M.Z."/>
            <person name="Aslam Z."/>
            <person name="Im W.T."/>
        </authorList>
    </citation>
    <scope>NUCLEOTIDE SEQUENCE [LARGE SCALE GENOMIC DNA]</scope>
    <source>
        <strain evidence="6 7">Gsoil 809</strain>
    </source>
</reference>
<gene>
    <name evidence="6" type="ORF">FSB73_11300</name>
</gene>
<organism evidence="6 7">
    <name type="scientific">Arachidicoccus ginsenosidivorans</name>
    <dbReference type="NCBI Taxonomy" id="496057"/>
    <lineage>
        <taxon>Bacteria</taxon>
        <taxon>Pseudomonadati</taxon>
        <taxon>Bacteroidota</taxon>
        <taxon>Chitinophagia</taxon>
        <taxon>Chitinophagales</taxon>
        <taxon>Chitinophagaceae</taxon>
        <taxon>Arachidicoccus</taxon>
    </lineage>
</organism>
<dbReference type="SUPFAM" id="SSF48239">
    <property type="entry name" value="Terpenoid cyclases/Protein prenyltransferases"/>
    <property type="match status" value="1"/>
</dbReference>
<dbReference type="InterPro" id="IPR013783">
    <property type="entry name" value="Ig-like_fold"/>
</dbReference>
<name>A0A5B8VKY5_9BACT</name>
<dbReference type="PANTHER" id="PTHR11412:SF136">
    <property type="entry name" value="CD109 ANTIGEN"/>
    <property type="match status" value="1"/>
</dbReference>
<evidence type="ECO:0000259" key="5">
    <source>
        <dbReference type="SMART" id="SM01360"/>
    </source>
</evidence>
<keyword evidence="2 4" id="KW-0732">Signal</keyword>
<dbReference type="OrthoDB" id="9767116at2"/>
<dbReference type="Gene3D" id="1.50.10.20">
    <property type="match status" value="1"/>
</dbReference>
<dbReference type="PANTHER" id="PTHR11412">
    <property type="entry name" value="MACROGLOBULIN / COMPLEMENT"/>
    <property type="match status" value="1"/>
</dbReference>
<dbReference type="SMART" id="SM01360">
    <property type="entry name" value="A2M"/>
    <property type="match status" value="1"/>
</dbReference>
<dbReference type="InterPro" id="IPR008930">
    <property type="entry name" value="Terpenoid_cyclase/PrenylTrfase"/>
</dbReference>
<dbReference type="InterPro" id="IPR002890">
    <property type="entry name" value="MG2"/>
</dbReference>
<proteinExistence type="inferred from homology"/>
<dbReference type="Gene3D" id="2.60.40.10">
    <property type="entry name" value="Immunoglobulins"/>
    <property type="match status" value="1"/>
</dbReference>
<accession>A0A5B8VKY5</accession>
<evidence type="ECO:0000313" key="7">
    <source>
        <dbReference type="Proteomes" id="UP000321291"/>
    </source>
</evidence>
<evidence type="ECO:0000256" key="3">
    <source>
        <dbReference type="ARBA" id="ARBA00022966"/>
    </source>
</evidence>
<evidence type="ECO:0000256" key="1">
    <source>
        <dbReference type="ARBA" id="ARBA00010556"/>
    </source>
</evidence>
<dbReference type="Pfam" id="PF01835">
    <property type="entry name" value="MG2"/>
    <property type="match status" value="1"/>
</dbReference>
<feature type="signal peptide" evidence="4">
    <location>
        <begin position="1"/>
        <end position="23"/>
    </location>
</feature>
<dbReference type="GO" id="GO:0004866">
    <property type="term" value="F:endopeptidase inhibitor activity"/>
    <property type="evidence" value="ECO:0007669"/>
    <property type="project" value="InterPro"/>
</dbReference>
<keyword evidence="3" id="KW-0882">Thioester bond</keyword>
<dbReference type="InterPro" id="IPR050473">
    <property type="entry name" value="A2M/Complement_sys"/>
</dbReference>
<dbReference type="Proteomes" id="UP000321291">
    <property type="component" value="Chromosome"/>
</dbReference>
<dbReference type="EMBL" id="CP042434">
    <property type="protein sequence ID" value="QEC72170.1"/>
    <property type="molecule type" value="Genomic_DNA"/>
</dbReference>
<sequence>MKKTHRMLLILCVTILSTAATWAQKSPTDSLSLSGRWLRCEQLTRTGQTKEAMALLDTLTVVARKEQKRDYILKAAFFRLLLEKQRTDEAPGFYIGFTDSLIRTAQDPVEKSILTVLKARAFIALYEQNRYQVNGRTAIVGGVADESKIDSWTKADYALKIHELYSAALAPEMLLKKTPNNQYEALLTPHQKSILRPTVFDLLVWDAMDFYRSSPLNADTEIPYTLNDPYLLASAADFVGHSFDSPDKSDSLNGDWLMLGYYQKLLQFHLKQQNNDQKNKLQKAALGDLDMARLEWAYNNSTDDLAAPNAGAKGEGLNKKALYQDALTQAIKAYTGTDAALSGASQLAATYIWSAETYKPSEGLGLEFHYDYLKALDVIKGFKSQLDQAIKKAGNTKNKNMLPPGAAGLLNFQKQITEPSLNIQLAAYHEPHKSTLALVEFRNLTKLYFRVLPRANKMEYTNFTDSVWNVLIKRKPLISFSQKLPETGDYQSHSAEIKIPALQKGAYCLLVSTDPAFTKSSILGAATINVTDLAFITHGGEQFFVNRTTGVPISGVKATLYERRWENGQFVYIPDTTLIADSKGMIRYEDPSYNQMMLATYQGDTITSAVNIYKPDQYADTEDESDSGEKEMLFYLDRSIYRPGQQLQFKGIATIKYPDQRGRKLLTENSAHKIYLVSAGQKLDSVTLRVNEFGSLSGVFNLAQGHKPGSYQLTADDMGGIAYFRVEQYKRPTYFVAIDTLKEAVKLGDSITVRGQAMAYSGYPITNAGVAIRVNRQVYFPYRWFGYLPPNRQSAVAHGTVKTDDKGHFQFTFLASAANKEELRFMPNYNFKIEASCTDQNGETRTANSLIVLGAQPFNILLNVAEQLPDNLLDTILLQTKTADGRFTPQAVTLSITALDPPSRLLRSRSWHTPDLSVMDSVDFVHDFPHDAYMNEAEKDHWKRGAVVFTKQLTTRPEGKVALHKNLQPGWYLVQAKAPGENGQVITDKRYVYLYNPKAPDITSFYNWLEKGSTSVLAGETTGLTLGSAVKNQTVIYSVTRMGKNGQDLKYGQVVLGEAPTRLPLTLTDADIYGARIDYSFVRDNRVYTGSMTASLKDTTTQPKIVYESYRDKTLPGSQEHWTLHIDKGGQRLKNMELLSGMYDASLDQFAPHYWSIPSMKGGGSLITSDWGNMAAFHQESLAIHHPSQLSYRSDESYNHLIFKDWLASNNRVVRMGRVMLRGVQLTGRAAGVAAPEALNDVVAVGYGTKKEKVQSLSAGVTIITEPDNTTHPVRTDFRETAFFFPAVHSDADGNYSIDFQMPDALTSWKWMNLAYDKDLHMVYSTKNVVTQKTLMVSPNMPRFVRSGDHLTLSTKVINLSQQDLETNVSIELQDPATGKPLHFLAAESGDKNDVNQKVGDSKIVMVKANSNIPVRFDLVVPEGFTGPVDITLKAEGGKYSDAEKNVLPVITSKMLLTETLPIYMDGDGKASFTMDKLLALKDNKGNNQKENKKLIFEMTTNPIWNVVMALPEVHPGKNPGGMEVIYQLYAEAMGNYIVNKYPEISRVIHSWSSDASLPENKNALLSQLEKNADLKSILLDETPWVMEAQNETQRHQALVRFFDKDKMDSTQRALVSQLLALQQPDGGFSWFSGGRSDVLSTQWVLSGINQLTGSKLKDVSLSLPLADIAQRASGYLNSYYQMRYAQWKEKIKADSIRLQANKGI</sequence>
<feature type="domain" description="Alpha-2-macroglobulin" evidence="5">
    <location>
        <begin position="1281"/>
        <end position="1371"/>
    </location>
</feature>
<evidence type="ECO:0000256" key="4">
    <source>
        <dbReference type="SAM" id="SignalP"/>
    </source>
</evidence>
<dbReference type="InterPro" id="IPR001599">
    <property type="entry name" value="Macroglobln_a2"/>
</dbReference>
<keyword evidence="7" id="KW-1185">Reference proteome</keyword>
<comment type="similarity">
    <text evidence="1">Belongs to the protease inhibitor I39 (alpha-2-macroglobulin) family. Bacterial alpha-2-macroglobulin subfamily.</text>
</comment>
<protein>
    <recommendedName>
        <fullName evidence="5">Alpha-2-macroglobulin domain-containing protein</fullName>
    </recommendedName>
</protein>
<feature type="chain" id="PRO_5022675655" description="Alpha-2-macroglobulin domain-containing protein" evidence="4">
    <location>
        <begin position="24"/>
        <end position="1705"/>
    </location>
</feature>
<evidence type="ECO:0000313" key="6">
    <source>
        <dbReference type="EMBL" id="QEC72170.1"/>
    </source>
</evidence>
<dbReference type="RefSeq" id="WP_146782011.1">
    <property type="nucleotide sequence ID" value="NZ_CP042434.1"/>
</dbReference>
<evidence type="ECO:0000256" key="2">
    <source>
        <dbReference type="ARBA" id="ARBA00022729"/>
    </source>
</evidence>
<dbReference type="KEGG" id="agi:FSB73_11300"/>
<dbReference type="Pfam" id="PF00207">
    <property type="entry name" value="A2M"/>
    <property type="match status" value="1"/>
</dbReference>
<dbReference type="Gene3D" id="2.60.40.1930">
    <property type="match status" value="1"/>
</dbReference>